<protein>
    <submittedName>
        <fullName evidence="2">Uncharacterized protein</fullName>
    </submittedName>
</protein>
<evidence type="ECO:0000256" key="1">
    <source>
        <dbReference type="SAM" id="MobiDB-lite"/>
    </source>
</evidence>
<name>A0A2H0KP67_9BACT</name>
<evidence type="ECO:0000313" key="2">
    <source>
        <dbReference type="EMBL" id="PIQ73933.1"/>
    </source>
</evidence>
<dbReference type="EMBL" id="PCVN01000131">
    <property type="protein sequence ID" value="PIQ73933.1"/>
    <property type="molecule type" value="Genomic_DNA"/>
</dbReference>
<comment type="caution">
    <text evidence="2">The sequence shown here is derived from an EMBL/GenBank/DDBJ whole genome shotgun (WGS) entry which is preliminary data.</text>
</comment>
<dbReference type="Proteomes" id="UP000231550">
    <property type="component" value="Unassembled WGS sequence"/>
</dbReference>
<gene>
    <name evidence="2" type="ORF">COV85_04840</name>
</gene>
<sequence>MAQFHYEQPHFGQPEVVPKEAKTPAFWEKWGLKKCAPEELDEIREELNNIWHSRSKTVDTKDLLVSHLPDEALMVYDKFGDMIKTAERDKNWHEWLGRYLSADEKEDFDGMKEVLSGITDGGVKNWSEIHRDYRQAEDLLNDYRQEIQTGLVGGHDELYQEKDLSISELSRSELVAMMANDLEKRMAPLIRCKTKAEREDREREKTRPPKQPEQRMSLAA</sequence>
<evidence type="ECO:0000313" key="3">
    <source>
        <dbReference type="Proteomes" id="UP000231550"/>
    </source>
</evidence>
<organism evidence="2 3">
    <name type="scientific">Candidatus Portnoybacteria bacterium CG11_big_fil_rev_8_21_14_0_20_44_10</name>
    <dbReference type="NCBI Taxonomy" id="1974818"/>
    <lineage>
        <taxon>Bacteria</taxon>
        <taxon>Candidatus Portnoyibacteriota</taxon>
    </lineage>
</organism>
<proteinExistence type="predicted"/>
<dbReference type="AlphaFoldDB" id="A0A2H0KP67"/>
<feature type="compositionally biased region" description="Basic and acidic residues" evidence="1">
    <location>
        <begin position="194"/>
        <end position="213"/>
    </location>
</feature>
<accession>A0A2H0KP67</accession>
<reference evidence="2 3" key="1">
    <citation type="submission" date="2017-09" db="EMBL/GenBank/DDBJ databases">
        <title>Depth-based differentiation of microbial function through sediment-hosted aquifers and enrichment of novel symbionts in the deep terrestrial subsurface.</title>
        <authorList>
            <person name="Probst A.J."/>
            <person name="Ladd B."/>
            <person name="Jarett J.K."/>
            <person name="Geller-Mcgrath D.E."/>
            <person name="Sieber C.M."/>
            <person name="Emerson J.B."/>
            <person name="Anantharaman K."/>
            <person name="Thomas B.C."/>
            <person name="Malmstrom R."/>
            <person name="Stieglmeier M."/>
            <person name="Klingl A."/>
            <person name="Woyke T."/>
            <person name="Ryan C.M."/>
            <person name="Banfield J.F."/>
        </authorList>
    </citation>
    <scope>NUCLEOTIDE SEQUENCE [LARGE SCALE GENOMIC DNA]</scope>
    <source>
        <strain evidence="2">CG11_big_fil_rev_8_21_14_0_20_44_10</strain>
    </source>
</reference>
<feature type="region of interest" description="Disordered" evidence="1">
    <location>
        <begin position="193"/>
        <end position="220"/>
    </location>
</feature>